<sequence length="420" mass="44765">MIIKNGRVIDPKNKIDQIMDIKIEDGVITALGSFKASPNEECVDASGLVVAPGLIDVHVHFRDPGLTYKEDIHTGALAAARGGYTTVICMANTKPSVDNLDTLSYVIKKGEKEKVRVLTTAAVSQGLKGEKLVKMEDLAANGAVGFTDDGIPLMDEKLVLEAMQRAKALNLPISFHEEDPALIINSGVNHGVVSEKLGIFGAPAAAEDVLVARDCMLSLYSGATINIQHISSANSVALVRTAKQLGAPVYAEATPHHFSLTEEAVLEYGTLAKMNPPLRTQADQDAIIQGLKDGTIDIIATDHAPHSADEKARPFLKAPSGIIGLETALALGITNLVKKGSLSLCELLEKLTINPATLYHLPYGTIEVGACADFVLFDENETWTPTQFASKSSNSPFTGKPLTGKVKMTICNGLIAYQDL</sequence>
<reference evidence="8" key="1">
    <citation type="submission" date="2020-10" db="EMBL/GenBank/DDBJ databases">
        <authorList>
            <person name="Gilroy R."/>
        </authorList>
    </citation>
    <scope>NUCLEOTIDE SEQUENCE</scope>
    <source>
        <strain evidence="8">ChiW13-3771</strain>
    </source>
</reference>
<dbReference type="PROSITE" id="PS00483">
    <property type="entry name" value="DIHYDROOROTASE_2"/>
    <property type="match status" value="1"/>
</dbReference>
<evidence type="ECO:0000256" key="5">
    <source>
        <dbReference type="ARBA" id="ARBA00022975"/>
    </source>
</evidence>
<feature type="active site" evidence="6">
    <location>
        <position position="302"/>
    </location>
</feature>
<evidence type="ECO:0000256" key="3">
    <source>
        <dbReference type="ARBA" id="ARBA00022723"/>
    </source>
</evidence>
<feature type="binding site" evidence="6">
    <location>
        <position position="306"/>
    </location>
    <ligand>
        <name>substrate</name>
    </ligand>
</feature>
<dbReference type="InterPro" id="IPR050138">
    <property type="entry name" value="DHOase/Allantoinase_Hydrolase"/>
</dbReference>
<dbReference type="EC" id="3.5.2.3" evidence="6"/>
<comment type="cofactor">
    <cofactor evidence="6">
        <name>Zn(2+)</name>
        <dbReference type="ChEBI" id="CHEBI:29105"/>
    </cofactor>
    <text evidence="6">Binds 2 Zn(2+) ions per subunit.</text>
</comment>
<reference evidence="8" key="2">
    <citation type="journal article" date="2021" name="PeerJ">
        <title>Extensive microbial diversity within the chicken gut microbiome revealed by metagenomics and culture.</title>
        <authorList>
            <person name="Gilroy R."/>
            <person name="Ravi A."/>
            <person name="Getino M."/>
            <person name="Pursley I."/>
            <person name="Horton D.L."/>
            <person name="Alikhan N.F."/>
            <person name="Baker D."/>
            <person name="Gharbi K."/>
            <person name="Hall N."/>
            <person name="Watson M."/>
            <person name="Adriaenssens E.M."/>
            <person name="Foster-Nyarko E."/>
            <person name="Jarju S."/>
            <person name="Secka A."/>
            <person name="Antonio M."/>
            <person name="Oren A."/>
            <person name="Chaudhuri R.R."/>
            <person name="La Ragione R."/>
            <person name="Hildebrand F."/>
            <person name="Pallen M.J."/>
        </authorList>
    </citation>
    <scope>NUCLEOTIDE SEQUENCE</scope>
    <source>
        <strain evidence="8">ChiW13-3771</strain>
    </source>
</reference>
<comment type="similarity">
    <text evidence="2 6">Belongs to the metallo-dependent hydrolases superfamily. DHOase family. Class I DHOase subfamily.</text>
</comment>
<keyword evidence="6" id="KW-0862">Zinc</keyword>
<evidence type="ECO:0000256" key="2">
    <source>
        <dbReference type="ARBA" id="ARBA00010286"/>
    </source>
</evidence>
<dbReference type="InterPro" id="IPR006680">
    <property type="entry name" value="Amidohydro-rel"/>
</dbReference>
<comment type="caution">
    <text evidence="8">The sequence shown here is derived from an EMBL/GenBank/DDBJ whole genome shotgun (WGS) entry which is preliminary data.</text>
</comment>
<name>A0A9D1EE98_9FIRM</name>
<dbReference type="EMBL" id="DVHN01000091">
    <property type="protein sequence ID" value="HIR88776.1"/>
    <property type="molecule type" value="Genomic_DNA"/>
</dbReference>
<dbReference type="GO" id="GO:0044205">
    <property type="term" value="P:'de novo' UMP biosynthetic process"/>
    <property type="evidence" value="ECO:0007669"/>
    <property type="project" value="UniProtKB-UniRule"/>
</dbReference>
<feature type="binding site" evidence="6">
    <location>
        <position position="58"/>
    </location>
    <ligand>
        <name>Zn(2+)</name>
        <dbReference type="ChEBI" id="CHEBI:29105"/>
        <label>1</label>
    </ligand>
</feature>
<keyword evidence="4 6" id="KW-0378">Hydrolase</keyword>
<feature type="binding site" evidence="6">
    <location>
        <position position="92"/>
    </location>
    <ligand>
        <name>substrate</name>
    </ligand>
</feature>
<dbReference type="GO" id="GO:0004038">
    <property type="term" value="F:allantoinase activity"/>
    <property type="evidence" value="ECO:0007669"/>
    <property type="project" value="TreeGrafter"/>
</dbReference>
<comment type="pathway">
    <text evidence="6">Pyrimidine metabolism; UMP biosynthesis via de novo pathway; (S)-dihydroorotate from bicarbonate: step 3/3.</text>
</comment>
<dbReference type="InterPro" id="IPR032466">
    <property type="entry name" value="Metal_Hydrolase"/>
</dbReference>
<feature type="binding site" evidence="6">
    <location>
        <position position="275"/>
    </location>
    <ligand>
        <name>substrate</name>
    </ligand>
</feature>
<dbReference type="NCBIfam" id="NF006839">
    <property type="entry name" value="PRK09357.1-4"/>
    <property type="match status" value="1"/>
</dbReference>
<accession>A0A9D1EE98</accession>
<dbReference type="InterPro" id="IPR002195">
    <property type="entry name" value="Dihydroorotase_CS"/>
</dbReference>
<dbReference type="HAMAP" id="MF_00220_B">
    <property type="entry name" value="PyrC_classI_B"/>
    <property type="match status" value="1"/>
</dbReference>
<dbReference type="Pfam" id="PF01979">
    <property type="entry name" value="Amidohydro_1"/>
    <property type="match status" value="1"/>
</dbReference>
<dbReference type="GO" id="GO:0008270">
    <property type="term" value="F:zinc ion binding"/>
    <property type="evidence" value="ECO:0007669"/>
    <property type="project" value="UniProtKB-UniRule"/>
</dbReference>
<feature type="binding site" evidence="6">
    <location>
        <position position="60"/>
    </location>
    <ligand>
        <name>Zn(2+)</name>
        <dbReference type="ChEBI" id="CHEBI:29105"/>
        <label>1</label>
    </ligand>
</feature>
<protein>
    <recommendedName>
        <fullName evidence="6">Dihydroorotase</fullName>
        <shortName evidence="6">DHOase</shortName>
        <ecNumber evidence="6">3.5.2.3</ecNumber>
    </recommendedName>
</protein>
<evidence type="ECO:0000256" key="4">
    <source>
        <dbReference type="ARBA" id="ARBA00022801"/>
    </source>
</evidence>
<dbReference type="Gene3D" id="2.30.40.10">
    <property type="entry name" value="Urease, subunit C, domain 1"/>
    <property type="match status" value="1"/>
</dbReference>
<dbReference type="PANTHER" id="PTHR43668">
    <property type="entry name" value="ALLANTOINASE"/>
    <property type="match status" value="1"/>
</dbReference>
<feature type="binding site" evidence="6">
    <location>
        <position position="149"/>
    </location>
    <ligand>
        <name>Zn(2+)</name>
        <dbReference type="ChEBI" id="CHEBI:29105"/>
        <label>2</label>
    </ligand>
</feature>
<dbReference type="SUPFAM" id="SSF51556">
    <property type="entry name" value="Metallo-dependent hydrolases"/>
    <property type="match status" value="1"/>
</dbReference>
<evidence type="ECO:0000256" key="6">
    <source>
        <dbReference type="HAMAP-Rule" id="MF_00220"/>
    </source>
</evidence>
<evidence type="ECO:0000313" key="8">
    <source>
        <dbReference type="EMBL" id="HIR88776.1"/>
    </source>
</evidence>
<dbReference type="NCBIfam" id="TIGR00857">
    <property type="entry name" value="pyrC_multi"/>
    <property type="match status" value="1"/>
</dbReference>
<dbReference type="InterPro" id="IPR011059">
    <property type="entry name" value="Metal-dep_hydrolase_composite"/>
</dbReference>
<feature type="binding site" evidence="6">
    <location>
        <position position="149"/>
    </location>
    <ligand>
        <name>Zn(2+)</name>
        <dbReference type="ChEBI" id="CHEBI:29105"/>
        <label>1</label>
    </ligand>
</feature>
<dbReference type="GO" id="GO:0006145">
    <property type="term" value="P:purine nucleobase catabolic process"/>
    <property type="evidence" value="ECO:0007669"/>
    <property type="project" value="TreeGrafter"/>
</dbReference>
<feature type="binding site" evidence="6">
    <location>
        <position position="176"/>
    </location>
    <ligand>
        <name>Zn(2+)</name>
        <dbReference type="ChEBI" id="CHEBI:29105"/>
        <label>2</label>
    </ligand>
</feature>
<proteinExistence type="inferred from homology"/>
<comment type="caution">
    <text evidence="6">Lacks conserved residue(s) required for the propagation of feature annotation.</text>
</comment>
<dbReference type="Gene3D" id="3.20.20.140">
    <property type="entry name" value="Metal-dependent hydrolases"/>
    <property type="match status" value="1"/>
</dbReference>
<comment type="function">
    <text evidence="1 6">Catalyzes the reversible cyclization of carbamoyl aspartate to dihydroorotate.</text>
</comment>
<comment type="catalytic activity">
    <reaction evidence="6">
        <text>(S)-dihydroorotate + H2O = N-carbamoyl-L-aspartate + H(+)</text>
        <dbReference type="Rhea" id="RHEA:24296"/>
        <dbReference type="ChEBI" id="CHEBI:15377"/>
        <dbReference type="ChEBI" id="CHEBI:15378"/>
        <dbReference type="ChEBI" id="CHEBI:30864"/>
        <dbReference type="ChEBI" id="CHEBI:32814"/>
        <dbReference type="EC" id="3.5.2.3"/>
    </reaction>
</comment>
<dbReference type="GO" id="GO:0004151">
    <property type="term" value="F:dihydroorotase activity"/>
    <property type="evidence" value="ECO:0007669"/>
    <property type="project" value="UniProtKB-UniRule"/>
</dbReference>
<feature type="domain" description="Amidohydrolase-related" evidence="7">
    <location>
        <begin position="49"/>
        <end position="413"/>
    </location>
</feature>
<evidence type="ECO:0000256" key="1">
    <source>
        <dbReference type="ARBA" id="ARBA00002368"/>
    </source>
</evidence>
<feature type="binding site" evidence="6">
    <location>
        <position position="302"/>
    </location>
    <ligand>
        <name>Zn(2+)</name>
        <dbReference type="ChEBI" id="CHEBI:29105"/>
        <label>1</label>
    </ligand>
</feature>
<dbReference type="InterPro" id="IPR004722">
    <property type="entry name" value="DHOase"/>
</dbReference>
<dbReference type="CDD" id="cd01317">
    <property type="entry name" value="DHOase_IIa"/>
    <property type="match status" value="1"/>
</dbReference>
<keyword evidence="5 6" id="KW-0665">Pyrimidine biosynthesis</keyword>
<evidence type="ECO:0000313" key="9">
    <source>
        <dbReference type="Proteomes" id="UP000824201"/>
    </source>
</evidence>
<organism evidence="8 9">
    <name type="scientific">Candidatus Fimimorpha faecalis</name>
    <dbReference type="NCBI Taxonomy" id="2840824"/>
    <lineage>
        <taxon>Bacteria</taxon>
        <taxon>Bacillati</taxon>
        <taxon>Bacillota</taxon>
        <taxon>Clostridia</taxon>
        <taxon>Eubacteriales</taxon>
        <taxon>Candidatus Fimimorpha</taxon>
    </lineage>
</organism>
<feature type="binding site" evidence="6">
    <location>
        <begin position="60"/>
        <end position="62"/>
    </location>
    <ligand>
        <name>substrate</name>
    </ligand>
</feature>
<feature type="binding site" evidence="6">
    <location>
        <position position="229"/>
    </location>
    <ligand>
        <name>Zn(2+)</name>
        <dbReference type="ChEBI" id="CHEBI:29105"/>
        <label>2</label>
    </ligand>
</feature>
<dbReference type="PANTHER" id="PTHR43668:SF2">
    <property type="entry name" value="ALLANTOINASE"/>
    <property type="match status" value="1"/>
</dbReference>
<gene>
    <name evidence="6" type="primary">pyrC</name>
    <name evidence="8" type="ORF">IAC96_07490</name>
</gene>
<dbReference type="PROSITE" id="PS00482">
    <property type="entry name" value="DIHYDROOROTASE_1"/>
    <property type="match status" value="1"/>
</dbReference>
<dbReference type="GO" id="GO:0005737">
    <property type="term" value="C:cytoplasm"/>
    <property type="evidence" value="ECO:0007669"/>
    <property type="project" value="TreeGrafter"/>
</dbReference>
<dbReference type="AlphaFoldDB" id="A0A9D1EE98"/>
<dbReference type="Proteomes" id="UP000824201">
    <property type="component" value="Unassembled WGS sequence"/>
</dbReference>
<dbReference type="SUPFAM" id="SSF51338">
    <property type="entry name" value="Composite domain of metallo-dependent hydrolases"/>
    <property type="match status" value="1"/>
</dbReference>
<evidence type="ECO:0000259" key="7">
    <source>
        <dbReference type="Pfam" id="PF01979"/>
    </source>
</evidence>
<keyword evidence="3 6" id="KW-0479">Metal-binding</keyword>